<comment type="similarity">
    <text evidence="10">Belongs to the peptidase M48 family.</text>
</comment>
<gene>
    <name evidence="14" type="ORF">C491_05876</name>
</gene>
<evidence type="ECO:0000256" key="7">
    <source>
        <dbReference type="ARBA" id="ARBA00022989"/>
    </source>
</evidence>
<evidence type="ECO:0000256" key="1">
    <source>
        <dbReference type="ARBA" id="ARBA00022475"/>
    </source>
</evidence>
<feature type="transmembrane region" description="Helical" evidence="12">
    <location>
        <begin position="12"/>
        <end position="37"/>
    </location>
</feature>
<evidence type="ECO:0000256" key="10">
    <source>
        <dbReference type="RuleBase" id="RU003983"/>
    </source>
</evidence>
<dbReference type="PANTHER" id="PTHR43221">
    <property type="entry name" value="PROTEASE HTPX"/>
    <property type="match status" value="1"/>
</dbReference>
<dbReference type="PANTHER" id="PTHR43221:SF2">
    <property type="entry name" value="PROTEASE HTPX HOMOLOG"/>
    <property type="match status" value="1"/>
</dbReference>
<evidence type="ECO:0000256" key="8">
    <source>
        <dbReference type="ARBA" id="ARBA00023049"/>
    </source>
</evidence>
<evidence type="ECO:0000256" key="3">
    <source>
        <dbReference type="ARBA" id="ARBA00022692"/>
    </source>
</evidence>
<evidence type="ECO:0000256" key="4">
    <source>
        <dbReference type="ARBA" id="ARBA00022723"/>
    </source>
</evidence>
<feature type="domain" description="Peptidase M48" evidence="13">
    <location>
        <begin position="84"/>
        <end position="315"/>
    </location>
</feature>
<evidence type="ECO:0000256" key="5">
    <source>
        <dbReference type="ARBA" id="ARBA00022801"/>
    </source>
</evidence>
<keyword evidence="8 10" id="KW-0482">Metalloprotease</keyword>
<keyword evidence="6 10" id="KW-0862">Zinc</keyword>
<keyword evidence="3 12" id="KW-0812">Transmembrane</keyword>
<dbReference type="EMBL" id="AOIB01000014">
    <property type="protein sequence ID" value="ELY59873.1"/>
    <property type="molecule type" value="Genomic_DNA"/>
</dbReference>
<dbReference type="Gene3D" id="3.30.2010.10">
    <property type="entry name" value="Metalloproteases ('zincins'), catalytic domain"/>
    <property type="match status" value="1"/>
</dbReference>
<feature type="transmembrane region" description="Helical" evidence="12">
    <location>
        <begin position="184"/>
        <end position="204"/>
    </location>
</feature>
<evidence type="ECO:0000256" key="12">
    <source>
        <dbReference type="SAM" id="Phobius"/>
    </source>
</evidence>
<keyword evidence="5 10" id="KW-0378">Hydrolase</keyword>
<evidence type="ECO:0000256" key="6">
    <source>
        <dbReference type="ARBA" id="ARBA00022833"/>
    </source>
</evidence>
<comment type="cofactor">
    <cofactor evidence="10">
        <name>Zn(2+)</name>
        <dbReference type="ChEBI" id="CHEBI:29105"/>
    </cofactor>
    <text evidence="10">Binds 1 zinc ion per subunit.</text>
</comment>
<dbReference type="Proteomes" id="UP000011688">
    <property type="component" value="Unassembled WGS sequence"/>
</dbReference>
<feature type="region of interest" description="Disordered" evidence="11">
    <location>
        <begin position="311"/>
        <end position="330"/>
    </location>
</feature>
<evidence type="ECO:0000259" key="13">
    <source>
        <dbReference type="Pfam" id="PF01435"/>
    </source>
</evidence>
<dbReference type="InterPro" id="IPR001915">
    <property type="entry name" value="Peptidase_M48"/>
</dbReference>
<proteinExistence type="inferred from homology"/>
<keyword evidence="14" id="KW-0346">Stress response</keyword>
<dbReference type="eggNOG" id="arCOG01331">
    <property type="taxonomic scope" value="Archaea"/>
</dbReference>
<dbReference type="STRING" id="1227497.C491_05876"/>
<keyword evidence="4" id="KW-0479">Metal-binding</keyword>
<evidence type="ECO:0000256" key="2">
    <source>
        <dbReference type="ARBA" id="ARBA00022670"/>
    </source>
</evidence>
<sequence length="330" mass="35490">MDRRTLRWRMLASLALLVLVTVGFVVGVWGAFYLVLVSFEADGAALIASVASGVLLASLVGLEFIQVSTVERFAGATPVDRDERPELYRTTTRVASQLDVPVPTIAISDSPAPEALVVGFRRDGIHLVLSEGTIDALDDAELEAVIAHELAHVRNRDATVMTAVSAPVVLAAGLRTRLPDPNDAGMAAVVVLPLALVSNVAWIAGRTITAVLARVREHAADRAAAEVTGSPATLASALETLDERIEATPTRDLRSVEGVSALSILPLERDPDSRAVRLGPDGETEPSHLWFDRLKWRLFVTHPPTADRLESLRSLERGHHRGDEREPTAA</sequence>
<evidence type="ECO:0000256" key="11">
    <source>
        <dbReference type="SAM" id="MobiDB-lite"/>
    </source>
</evidence>
<protein>
    <submittedName>
        <fullName evidence="14">Heat shock protein HtpX</fullName>
    </submittedName>
</protein>
<dbReference type="Pfam" id="PF01435">
    <property type="entry name" value="Peptidase_M48"/>
    <property type="match status" value="1"/>
</dbReference>
<keyword evidence="15" id="KW-1185">Reference proteome</keyword>
<evidence type="ECO:0000256" key="9">
    <source>
        <dbReference type="ARBA" id="ARBA00023136"/>
    </source>
</evidence>
<accession>L9XGR4</accession>
<keyword evidence="9 12" id="KW-0472">Membrane</keyword>
<dbReference type="PATRIC" id="fig|1227497.3.peg.1218"/>
<keyword evidence="1" id="KW-1003">Cell membrane</keyword>
<dbReference type="GO" id="GO:0006508">
    <property type="term" value="P:proteolysis"/>
    <property type="evidence" value="ECO:0007669"/>
    <property type="project" value="UniProtKB-KW"/>
</dbReference>
<reference evidence="14 15" key="1">
    <citation type="journal article" date="2014" name="PLoS Genet.">
        <title>Phylogenetically driven sequencing of extremely halophilic archaea reveals strategies for static and dynamic osmo-response.</title>
        <authorList>
            <person name="Becker E.A."/>
            <person name="Seitzer P.M."/>
            <person name="Tritt A."/>
            <person name="Larsen D."/>
            <person name="Krusor M."/>
            <person name="Yao A.I."/>
            <person name="Wu D."/>
            <person name="Madern D."/>
            <person name="Eisen J.A."/>
            <person name="Darling A.E."/>
            <person name="Facciotti M.T."/>
        </authorList>
    </citation>
    <scope>NUCLEOTIDE SEQUENCE [LARGE SCALE GENOMIC DNA]</scope>
    <source>
        <strain evidence="14 15">DSM 10524</strain>
    </source>
</reference>
<evidence type="ECO:0000313" key="14">
    <source>
        <dbReference type="EMBL" id="ELY59873.1"/>
    </source>
</evidence>
<feature type="transmembrane region" description="Helical" evidence="12">
    <location>
        <begin position="43"/>
        <end position="65"/>
    </location>
</feature>
<name>L9XGR4_9EURY</name>
<dbReference type="InterPro" id="IPR050083">
    <property type="entry name" value="HtpX_protease"/>
</dbReference>
<organism evidence="14 15">
    <name type="scientific">Natronococcus amylolyticus DSM 10524</name>
    <dbReference type="NCBI Taxonomy" id="1227497"/>
    <lineage>
        <taxon>Archaea</taxon>
        <taxon>Methanobacteriati</taxon>
        <taxon>Methanobacteriota</taxon>
        <taxon>Stenosarchaea group</taxon>
        <taxon>Halobacteria</taxon>
        <taxon>Halobacteriales</taxon>
        <taxon>Natrialbaceae</taxon>
        <taxon>Natronococcus</taxon>
    </lineage>
</organism>
<keyword evidence="2 10" id="KW-0645">Protease</keyword>
<dbReference type="GO" id="GO:0004222">
    <property type="term" value="F:metalloendopeptidase activity"/>
    <property type="evidence" value="ECO:0007669"/>
    <property type="project" value="InterPro"/>
</dbReference>
<comment type="caution">
    <text evidence="14">The sequence shown here is derived from an EMBL/GenBank/DDBJ whole genome shotgun (WGS) entry which is preliminary data.</text>
</comment>
<evidence type="ECO:0000313" key="15">
    <source>
        <dbReference type="Proteomes" id="UP000011688"/>
    </source>
</evidence>
<dbReference type="AlphaFoldDB" id="L9XGR4"/>
<dbReference type="GO" id="GO:0046872">
    <property type="term" value="F:metal ion binding"/>
    <property type="evidence" value="ECO:0007669"/>
    <property type="project" value="UniProtKB-KW"/>
</dbReference>
<keyword evidence="7 12" id="KW-1133">Transmembrane helix</keyword>